<evidence type="ECO:0000313" key="1">
    <source>
        <dbReference type="EMBL" id="QDU21383.1"/>
    </source>
</evidence>
<accession>A0A517XV38</accession>
<protein>
    <submittedName>
        <fullName evidence="1">Uncharacterized protein</fullName>
    </submittedName>
</protein>
<keyword evidence="2" id="KW-1185">Reference proteome</keyword>
<evidence type="ECO:0000313" key="2">
    <source>
        <dbReference type="Proteomes" id="UP000319576"/>
    </source>
</evidence>
<dbReference type="OrthoDB" id="9809485at2"/>
<dbReference type="AlphaFoldDB" id="A0A517XV38"/>
<name>A0A517XV38_9BACT</name>
<gene>
    <name evidence="1" type="ORF">ETAA1_33500</name>
</gene>
<dbReference type="RefSeq" id="WP_145240284.1">
    <property type="nucleotide sequence ID" value="NZ_CP036273.1"/>
</dbReference>
<dbReference type="KEGG" id="uli:ETAA1_33500"/>
<sequence>MSASVHPVLNRDRDEVRVPAPYGATLLSYLGRKGLRGHIHTDTVGDVIVLDGEPDMGRVRMYLDDWERAATSA</sequence>
<organism evidence="1 2">
    <name type="scientific">Urbifossiella limnaea</name>
    <dbReference type="NCBI Taxonomy" id="2528023"/>
    <lineage>
        <taxon>Bacteria</taxon>
        <taxon>Pseudomonadati</taxon>
        <taxon>Planctomycetota</taxon>
        <taxon>Planctomycetia</taxon>
        <taxon>Gemmatales</taxon>
        <taxon>Gemmataceae</taxon>
        <taxon>Urbifossiella</taxon>
    </lineage>
</organism>
<dbReference type="Proteomes" id="UP000319576">
    <property type="component" value="Chromosome"/>
</dbReference>
<proteinExistence type="predicted"/>
<reference evidence="1 2" key="1">
    <citation type="submission" date="2019-02" db="EMBL/GenBank/DDBJ databases">
        <title>Deep-cultivation of Planctomycetes and their phenomic and genomic characterization uncovers novel biology.</title>
        <authorList>
            <person name="Wiegand S."/>
            <person name="Jogler M."/>
            <person name="Boedeker C."/>
            <person name="Pinto D."/>
            <person name="Vollmers J."/>
            <person name="Rivas-Marin E."/>
            <person name="Kohn T."/>
            <person name="Peeters S.H."/>
            <person name="Heuer A."/>
            <person name="Rast P."/>
            <person name="Oberbeckmann S."/>
            <person name="Bunk B."/>
            <person name="Jeske O."/>
            <person name="Meyerdierks A."/>
            <person name="Storesund J.E."/>
            <person name="Kallscheuer N."/>
            <person name="Luecker S."/>
            <person name="Lage O.M."/>
            <person name="Pohl T."/>
            <person name="Merkel B.J."/>
            <person name="Hornburger P."/>
            <person name="Mueller R.-W."/>
            <person name="Bruemmer F."/>
            <person name="Labrenz M."/>
            <person name="Spormann A.M."/>
            <person name="Op den Camp H."/>
            <person name="Overmann J."/>
            <person name="Amann R."/>
            <person name="Jetten M.S.M."/>
            <person name="Mascher T."/>
            <person name="Medema M.H."/>
            <person name="Devos D.P."/>
            <person name="Kaster A.-K."/>
            <person name="Ovreas L."/>
            <person name="Rohde M."/>
            <person name="Galperin M.Y."/>
            <person name="Jogler C."/>
        </authorList>
    </citation>
    <scope>NUCLEOTIDE SEQUENCE [LARGE SCALE GENOMIC DNA]</scope>
    <source>
        <strain evidence="1 2">ETA_A1</strain>
    </source>
</reference>
<dbReference type="EMBL" id="CP036273">
    <property type="protein sequence ID" value="QDU21383.1"/>
    <property type="molecule type" value="Genomic_DNA"/>
</dbReference>